<dbReference type="AlphaFoldDB" id="A0A0K1PQG6"/>
<organism evidence="2 3">
    <name type="scientific">Labilithrix luteola</name>
    <dbReference type="NCBI Taxonomy" id="1391654"/>
    <lineage>
        <taxon>Bacteria</taxon>
        <taxon>Pseudomonadati</taxon>
        <taxon>Myxococcota</taxon>
        <taxon>Polyangia</taxon>
        <taxon>Polyangiales</taxon>
        <taxon>Labilitrichaceae</taxon>
        <taxon>Labilithrix</taxon>
    </lineage>
</organism>
<dbReference type="RefSeq" id="WP_146647152.1">
    <property type="nucleotide sequence ID" value="NZ_CP012333.1"/>
</dbReference>
<proteinExistence type="predicted"/>
<dbReference type="OrthoDB" id="9255721at2"/>
<dbReference type="STRING" id="1391654.AKJ09_02426"/>
<gene>
    <name evidence="2" type="ORF">AKJ09_02426</name>
</gene>
<keyword evidence="3" id="KW-1185">Reference proteome</keyword>
<dbReference type="Proteomes" id="UP000064967">
    <property type="component" value="Chromosome"/>
</dbReference>
<dbReference type="KEGG" id="llu:AKJ09_02426"/>
<feature type="compositionally biased region" description="Low complexity" evidence="1">
    <location>
        <begin position="270"/>
        <end position="287"/>
    </location>
</feature>
<name>A0A0K1PQG6_9BACT</name>
<protein>
    <submittedName>
        <fullName evidence="2">Uncharacterized protein</fullName>
    </submittedName>
</protein>
<reference evidence="2 3" key="1">
    <citation type="submission" date="2015-08" db="EMBL/GenBank/DDBJ databases">
        <authorList>
            <person name="Babu N.S."/>
            <person name="Beckwith C.J."/>
            <person name="Beseler K.G."/>
            <person name="Brison A."/>
            <person name="Carone J.V."/>
            <person name="Caskin T.P."/>
            <person name="Diamond M."/>
            <person name="Durham M.E."/>
            <person name="Foxe J.M."/>
            <person name="Go M."/>
            <person name="Henderson B.A."/>
            <person name="Jones I.B."/>
            <person name="McGettigan J.A."/>
            <person name="Micheletti S.J."/>
            <person name="Nasrallah M.E."/>
            <person name="Ortiz D."/>
            <person name="Piller C.R."/>
            <person name="Privatt S.R."/>
            <person name="Schneider S.L."/>
            <person name="Sharp S."/>
            <person name="Smith T.C."/>
            <person name="Stanton J.D."/>
            <person name="Ullery H.E."/>
            <person name="Wilson R.J."/>
            <person name="Serrano M.G."/>
            <person name="Buck G."/>
            <person name="Lee V."/>
            <person name="Wang Y."/>
            <person name="Carvalho R."/>
            <person name="Voegtly L."/>
            <person name="Shi R."/>
            <person name="Duckworth R."/>
            <person name="Johnson A."/>
            <person name="Loviza R."/>
            <person name="Walstead R."/>
            <person name="Shah Z."/>
            <person name="Kiflezghi M."/>
            <person name="Wade K."/>
            <person name="Ball S.L."/>
            <person name="Bradley K.W."/>
            <person name="Asai D.J."/>
            <person name="Bowman C.A."/>
            <person name="Russell D.A."/>
            <person name="Pope W.H."/>
            <person name="Jacobs-Sera D."/>
            <person name="Hendrix R.W."/>
            <person name="Hatfull G.F."/>
        </authorList>
    </citation>
    <scope>NUCLEOTIDE SEQUENCE [LARGE SCALE GENOMIC DNA]</scope>
    <source>
        <strain evidence="2 3">DSM 27648</strain>
    </source>
</reference>
<evidence type="ECO:0000313" key="2">
    <source>
        <dbReference type="EMBL" id="AKU95762.1"/>
    </source>
</evidence>
<sequence>MNDETHEETASEESAPEWGQTFLQQVFDLWVTPEIERRKNAGTLPGDFDLRGAQVIMNVGEPNIVRLNDEVRAVMITKLKGGSVGLQNGDPVYWDQIEGIDEIHLTDQDPNAGHVTILRVGSGWAINFDFRYNASRVRELLDAANEFFEAAESARFKNHQRAFMENLFAATELTAHARLMFEPDERILGSKKHSFIAAKINHHGHMGNVDRAFVALLNDLIRQRGTARYVAGRVDLDPSRMEEMASVVKCNLESLKSGAPKRYPSSIGPSTVEATPVAAEEPAAPSS</sequence>
<evidence type="ECO:0000313" key="3">
    <source>
        <dbReference type="Proteomes" id="UP000064967"/>
    </source>
</evidence>
<accession>A0A0K1PQG6</accession>
<dbReference type="EMBL" id="CP012333">
    <property type="protein sequence ID" value="AKU95762.1"/>
    <property type="molecule type" value="Genomic_DNA"/>
</dbReference>
<evidence type="ECO:0000256" key="1">
    <source>
        <dbReference type="SAM" id="MobiDB-lite"/>
    </source>
</evidence>
<feature type="region of interest" description="Disordered" evidence="1">
    <location>
        <begin position="257"/>
        <end position="287"/>
    </location>
</feature>